<dbReference type="GO" id="GO:0006654">
    <property type="term" value="P:phosphatidic acid biosynthetic process"/>
    <property type="evidence" value="ECO:0007669"/>
    <property type="project" value="TreeGrafter"/>
</dbReference>
<reference evidence="4" key="1">
    <citation type="submission" date="2019-04" db="EMBL/GenBank/DDBJ databases">
        <title>Evolution of Biomass-Degrading Anaerobic Consortia Revealed by Metagenomics.</title>
        <authorList>
            <person name="Peng X."/>
        </authorList>
    </citation>
    <scope>NUCLEOTIDE SEQUENCE</scope>
    <source>
        <strain evidence="4">SIG311</strain>
    </source>
</reference>
<sequence>MLRFLIAILFNAKRGPQLVSAMRKMIKHKDKYPEKTRYALALKLIRYLKKSARIITEVYGTENLPAEGGYVMYPNHQGKYDALGIMYAHREPCTFVMDKAKSYGFLVREMVDLLGAKRLALDDVRQNIKIMDQITKEVLEGKRFILFSEGGYNTNGNIVQRFKPGSFKCAMRAKVPIIPVTLIDSYIAFNSLKPGPVTTKVIFGQPITYNMYKDMKTHEVADIVRSTIISTMEQFGVYVNNPENNPDILENDN</sequence>
<feature type="domain" description="Phospholipid/glycerol acyltransferase" evidence="3">
    <location>
        <begin position="70"/>
        <end position="185"/>
    </location>
</feature>
<evidence type="ECO:0000259" key="3">
    <source>
        <dbReference type="SMART" id="SM00563"/>
    </source>
</evidence>
<name>A0A927U7Q7_9FIRM</name>
<evidence type="ECO:0000256" key="2">
    <source>
        <dbReference type="ARBA" id="ARBA00023315"/>
    </source>
</evidence>
<evidence type="ECO:0000313" key="5">
    <source>
        <dbReference type="Proteomes" id="UP000766246"/>
    </source>
</evidence>
<dbReference type="SUPFAM" id="SSF69593">
    <property type="entry name" value="Glycerol-3-phosphate (1)-acyltransferase"/>
    <property type="match status" value="1"/>
</dbReference>
<keyword evidence="1" id="KW-0808">Transferase</keyword>
<dbReference type="CDD" id="cd07989">
    <property type="entry name" value="LPLAT_AGPAT-like"/>
    <property type="match status" value="1"/>
</dbReference>
<keyword evidence="2 4" id="KW-0012">Acyltransferase</keyword>
<accession>A0A927U7Q7</accession>
<dbReference type="Proteomes" id="UP000766246">
    <property type="component" value="Unassembled WGS sequence"/>
</dbReference>
<dbReference type="AlphaFoldDB" id="A0A927U7Q7"/>
<dbReference type="GO" id="GO:0003841">
    <property type="term" value="F:1-acylglycerol-3-phosphate O-acyltransferase activity"/>
    <property type="evidence" value="ECO:0007669"/>
    <property type="project" value="TreeGrafter"/>
</dbReference>
<dbReference type="SMART" id="SM00563">
    <property type="entry name" value="PlsC"/>
    <property type="match status" value="1"/>
</dbReference>
<dbReference type="PANTHER" id="PTHR10434:SF11">
    <property type="entry name" value="1-ACYL-SN-GLYCEROL-3-PHOSPHATE ACYLTRANSFERASE"/>
    <property type="match status" value="1"/>
</dbReference>
<dbReference type="InterPro" id="IPR002123">
    <property type="entry name" value="Plipid/glycerol_acylTrfase"/>
</dbReference>
<comment type="caution">
    <text evidence="4">The sequence shown here is derived from an EMBL/GenBank/DDBJ whole genome shotgun (WGS) entry which is preliminary data.</text>
</comment>
<protein>
    <submittedName>
        <fullName evidence="4">1-acyl-sn-glycerol-3-phosphate acyltransferase</fullName>
    </submittedName>
</protein>
<evidence type="ECO:0000313" key="4">
    <source>
        <dbReference type="EMBL" id="MBE5919871.1"/>
    </source>
</evidence>
<evidence type="ECO:0000256" key="1">
    <source>
        <dbReference type="ARBA" id="ARBA00022679"/>
    </source>
</evidence>
<dbReference type="PANTHER" id="PTHR10434">
    <property type="entry name" value="1-ACYL-SN-GLYCEROL-3-PHOSPHATE ACYLTRANSFERASE"/>
    <property type="match status" value="1"/>
</dbReference>
<dbReference type="Pfam" id="PF01553">
    <property type="entry name" value="Acyltransferase"/>
    <property type="match status" value="1"/>
</dbReference>
<gene>
    <name evidence="4" type="ORF">E7272_08500</name>
</gene>
<dbReference type="EMBL" id="SVER01000020">
    <property type="protein sequence ID" value="MBE5919871.1"/>
    <property type="molecule type" value="Genomic_DNA"/>
</dbReference>
<organism evidence="4 5">
    <name type="scientific">Pseudobutyrivibrio ruminis</name>
    <dbReference type="NCBI Taxonomy" id="46206"/>
    <lineage>
        <taxon>Bacteria</taxon>
        <taxon>Bacillati</taxon>
        <taxon>Bacillota</taxon>
        <taxon>Clostridia</taxon>
        <taxon>Lachnospirales</taxon>
        <taxon>Lachnospiraceae</taxon>
        <taxon>Pseudobutyrivibrio</taxon>
    </lineage>
</organism>
<proteinExistence type="predicted"/>